<reference evidence="1 2" key="1">
    <citation type="submission" date="2020-08" db="EMBL/GenBank/DDBJ databases">
        <title>Genomic Encyclopedia of Type Strains, Phase IV (KMG-IV): sequencing the most valuable type-strain genomes for metagenomic binning, comparative biology and taxonomic classification.</title>
        <authorList>
            <person name="Goeker M."/>
        </authorList>
    </citation>
    <scope>NUCLEOTIDE SEQUENCE [LARGE SCALE GENOMIC DNA]</scope>
    <source>
        <strain evidence="1 2">DSM 100734</strain>
    </source>
</reference>
<evidence type="ECO:0000313" key="1">
    <source>
        <dbReference type="EMBL" id="MBB6161196.1"/>
    </source>
</evidence>
<name>A0A7W9Y3B2_9HYPH</name>
<organism evidence="1 2">
    <name type="scientific">Rhizobium wenxiniae</name>
    <dbReference type="NCBI Taxonomy" id="1737357"/>
    <lineage>
        <taxon>Bacteria</taxon>
        <taxon>Pseudomonadati</taxon>
        <taxon>Pseudomonadota</taxon>
        <taxon>Alphaproteobacteria</taxon>
        <taxon>Hyphomicrobiales</taxon>
        <taxon>Rhizobiaceae</taxon>
        <taxon>Rhizobium/Agrobacterium group</taxon>
        <taxon>Rhizobium</taxon>
    </lineage>
</organism>
<dbReference type="RefSeq" id="WP_183990072.1">
    <property type="nucleotide sequence ID" value="NZ_BMHW01000001.1"/>
</dbReference>
<sequence>MAVYRQELLEEALCEAVKRNPHPANKIDGKRSEQYWLEAFSEANVDKHQACSFFRNFQLESQAVKFEYQAVADEINIVILNKNPAQSEVVSLSSKLKALITTKAKGQQTSAASKLLTFIKPHDEVYIWDKYANQAVRWRNRVQKGLRDYYLDPDENHDYSAYVAASHLAFIAERQKPEFKAAVLEFDSRTQRERGPISDRQKIGFQFLERRLFDKLMYLEGQAIAKIKVSRQAREKRNDSP</sequence>
<gene>
    <name evidence="1" type="ORF">HNQ72_000993</name>
</gene>
<proteinExistence type="predicted"/>
<dbReference type="Proteomes" id="UP000547879">
    <property type="component" value="Unassembled WGS sequence"/>
</dbReference>
<dbReference type="EMBL" id="JACHEG010000001">
    <property type="protein sequence ID" value="MBB6161196.1"/>
    <property type="molecule type" value="Genomic_DNA"/>
</dbReference>
<protein>
    <submittedName>
        <fullName evidence="1">Uncharacterized protein</fullName>
    </submittedName>
</protein>
<dbReference type="AlphaFoldDB" id="A0A7W9Y3B2"/>
<comment type="caution">
    <text evidence="1">The sequence shown here is derived from an EMBL/GenBank/DDBJ whole genome shotgun (WGS) entry which is preliminary data.</text>
</comment>
<evidence type="ECO:0000313" key="2">
    <source>
        <dbReference type="Proteomes" id="UP000547879"/>
    </source>
</evidence>
<accession>A0A7W9Y3B2</accession>
<keyword evidence="2" id="KW-1185">Reference proteome</keyword>